<dbReference type="SUPFAM" id="SSF46689">
    <property type="entry name" value="Homeodomain-like"/>
    <property type="match status" value="1"/>
</dbReference>
<dbReference type="Pfam" id="PF12833">
    <property type="entry name" value="HTH_18"/>
    <property type="match status" value="1"/>
</dbReference>
<dbReference type="Proteomes" id="UP001236585">
    <property type="component" value="Chromosome"/>
</dbReference>
<keyword evidence="2" id="KW-0238">DNA-binding</keyword>
<dbReference type="RefSeq" id="WP_285186208.1">
    <property type="nucleotide sequence ID" value="NZ_CP126981.1"/>
</dbReference>
<evidence type="ECO:0000256" key="3">
    <source>
        <dbReference type="ARBA" id="ARBA00023163"/>
    </source>
</evidence>
<keyword evidence="6" id="KW-1185">Reference proteome</keyword>
<dbReference type="PANTHER" id="PTHR46796">
    <property type="entry name" value="HTH-TYPE TRANSCRIPTIONAL ACTIVATOR RHAS-RELATED"/>
    <property type="match status" value="1"/>
</dbReference>
<protein>
    <submittedName>
        <fullName evidence="5">AraC family transcriptional regulator</fullName>
    </submittedName>
</protein>
<organism evidence="5 6">
    <name type="scientific">Candidatus Mycobacterium wuenschmannii</name>
    <dbReference type="NCBI Taxonomy" id="3027808"/>
    <lineage>
        <taxon>Bacteria</taxon>
        <taxon>Bacillati</taxon>
        <taxon>Actinomycetota</taxon>
        <taxon>Actinomycetes</taxon>
        <taxon>Mycobacteriales</taxon>
        <taxon>Mycobacteriaceae</taxon>
        <taxon>Mycobacterium</taxon>
    </lineage>
</organism>
<dbReference type="InterPro" id="IPR009057">
    <property type="entry name" value="Homeodomain-like_sf"/>
</dbReference>
<name>A0ABY8VTV0_9MYCO</name>
<feature type="domain" description="HTH araC/xylS-type" evidence="4">
    <location>
        <begin position="148"/>
        <end position="245"/>
    </location>
</feature>
<accession>A0ABY8VTV0</accession>
<keyword evidence="1" id="KW-0805">Transcription regulation</keyword>
<proteinExistence type="predicted"/>
<dbReference type="EMBL" id="CP126981">
    <property type="protein sequence ID" value="WIM86731.1"/>
    <property type="molecule type" value="Genomic_DNA"/>
</dbReference>
<evidence type="ECO:0000313" key="5">
    <source>
        <dbReference type="EMBL" id="WIM86731.1"/>
    </source>
</evidence>
<dbReference type="SMART" id="SM00342">
    <property type="entry name" value="HTH_ARAC"/>
    <property type="match status" value="1"/>
</dbReference>
<gene>
    <name evidence="5" type="ORF">PT015_17840</name>
</gene>
<evidence type="ECO:0000256" key="2">
    <source>
        <dbReference type="ARBA" id="ARBA00023125"/>
    </source>
</evidence>
<keyword evidence="3" id="KW-0804">Transcription</keyword>
<dbReference type="InterPro" id="IPR018060">
    <property type="entry name" value="HTH_AraC"/>
</dbReference>
<sequence>MAVRVDSALPQTCYPAVWLWPGHGLYAGPSLDLGHHSGSVWCLVLGVDRELTVTANGRSVAARSALIPPRMTHKLDTRGGRLVSCYLDPSSGRATACRDLCHESPNGVFVDHDAQRTLTAIPSDADHARRWIEIAAPVSAHPMNHRITLAVKRIRSSLPESPSLRDLAVDASLSESRFLQLFRQEAGTSLRRYRSWSRLLRVGLGVSAGLTLTDAAAEAGFASPSHLSDTFKATFGLTASQLLASGTALHVATD</sequence>
<dbReference type="PROSITE" id="PS01124">
    <property type="entry name" value="HTH_ARAC_FAMILY_2"/>
    <property type="match status" value="1"/>
</dbReference>
<dbReference type="InterPro" id="IPR050204">
    <property type="entry name" value="AraC_XylS_family_regulators"/>
</dbReference>
<evidence type="ECO:0000259" key="4">
    <source>
        <dbReference type="PROSITE" id="PS01124"/>
    </source>
</evidence>
<evidence type="ECO:0000256" key="1">
    <source>
        <dbReference type="ARBA" id="ARBA00023015"/>
    </source>
</evidence>
<reference evidence="5 6" key="1">
    <citation type="journal article" date="2023" name="Microbiol. Resour. Announc.">
        <title>Complete Genome Sequence of Mycobacterium wuenschmanii, a novel Nontuberculous Mycobacterium Isolated from a captive population of Amazon Milk Frogs.</title>
        <authorList>
            <person name="Hicks J."/>
            <person name="Zeineldin M."/>
            <person name="Ward H."/>
            <person name="Wuenschmann A."/>
            <person name="Camp P."/>
            <person name="Farrell D."/>
            <person name="Lehman K."/>
            <person name="Thacker T."/>
            <person name="Cuthbert E."/>
        </authorList>
    </citation>
    <scope>NUCLEOTIDE SEQUENCE [LARGE SCALE GENOMIC DNA]</scope>
    <source>
        <strain evidence="5 6">Wuenschmanii</strain>
    </source>
</reference>
<evidence type="ECO:0000313" key="6">
    <source>
        <dbReference type="Proteomes" id="UP001236585"/>
    </source>
</evidence>
<dbReference type="Gene3D" id="1.10.10.60">
    <property type="entry name" value="Homeodomain-like"/>
    <property type="match status" value="1"/>
</dbReference>